<evidence type="ECO:0000256" key="1">
    <source>
        <dbReference type="ARBA" id="ARBA00022485"/>
    </source>
</evidence>
<keyword evidence="6" id="KW-0411">Iron-sulfur</keyword>
<name>A0A4R3PWX4_RHISU</name>
<dbReference type="GO" id="GO:0046872">
    <property type="term" value="F:metal ion binding"/>
    <property type="evidence" value="ECO:0007669"/>
    <property type="project" value="UniProtKB-KW"/>
</dbReference>
<evidence type="ECO:0000259" key="8">
    <source>
        <dbReference type="Pfam" id="PF03460"/>
    </source>
</evidence>
<dbReference type="GO" id="GO:0016491">
    <property type="term" value="F:oxidoreductase activity"/>
    <property type="evidence" value="ECO:0007669"/>
    <property type="project" value="UniProtKB-KW"/>
</dbReference>
<dbReference type="SUPFAM" id="SSF55124">
    <property type="entry name" value="Nitrite/Sulfite reductase N-terminal domain-like"/>
    <property type="match status" value="2"/>
</dbReference>
<keyword evidence="4" id="KW-0560">Oxidoreductase</keyword>
<dbReference type="RefSeq" id="WP_132566207.1">
    <property type="nucleotide sequence ID" value="NZ_SMBH01000013.1"/>
</dbReference>
<dbReference type="PANTHER" id="PTHR32439">
    <property type="entry name" value="FERREDOXIN--NITRITE REDUCTASE, CHLOROPLASTIC"/>
    <property type="match status" value="1"/>
</dbReference>
<evidence type="ECO:0000256" key="6">
    <source>
        <dbReference type="ARBA" id="ARBA00023014"/>
    </source>
</evidence>
<feature type="domain" description="Nitrite/sulphite reductase 4Fe-4S" evidence="7">
    <location>
        <begin position="410"/>
        <end position="522"/>
    </location>
</feature>
<evidence type="ECO:0000313" key="10">
    <source>
        <dbReference type="Proteomes" id="UP000294576"/>
    </source>
</evidence>
<evidence type="ECO:0000256" key="2">
    <source>
        <dbReference type="ARBA" id="ARBA00022617"/>
    </source>
</evidence>
<proteinExistence type="predicted"/>
<dbReference type="InterPro" id="IPR045854">
    <property type="entry name" value="NO2/SO3_Rdtase_4Fe4S_sf"/>
</dbReference>
<feature type="domain" description="Nitrite/Sulfite reductase ferredoxin-like" evidence="8">
    <location>
        <begin position="52"/>
        <end position="109"/>
    </location>
</feature>
<dbReference type="Gene3D" id="3.30.413.10">
    <property type="entry name" value="Sulfite Reductase Hemoprotein, domain 1"/>
    <property type="match status" value="2"/>
</dbReference>
<comment type="caution">
    <text evidence="9">The sequence shown here is derived from an EMBL/GenBank/DDBJ whole genome shotgun (WGS) entry which is preliminary data.</text>
</comment>
<evidence type="ECO:0000259" key="7">
    <source>
        <dbReference type="Pfam" id="PF01077"/>
    </source>
</evidence>
<dbReference type="InterPro" id="IPR036136">
    <property type="entry name" value="Nit/Sulf_reduc_fer-like_dom_sf"/>
</dbReference>
<keyword evidence="2" id="KW-0349">Heme</keyword>
<keyword evidence="3" id="KW-0479">Metal-binding</keyword>
<keyword evidence="1" id="KW-0004">4Fe-4S</keyword>
<dbReference type="Gene3D" id="3.90.480.20">
    <property type="match status" value="2"/>
</dbReference>
<dbReference type="InterPro" id="IPR006067">
    <property type="entry name" value="NO2/SO3_Rdtase_4Fe4S_dom"/>
</dbReference>
<dbReference type="InterPro" id="IPR051329">
    <property type="entry name" value="NIR_SIR_4Fe-4S"/>
</dbReference>
<accession>A0A4R3PWX4</accession>
<dbReference type="EMBL" id="SMBH01000013">
    <property type="protein sequence ID" value="TCU13100.1"/>
    <property type="molecule type" value="Genomic_DNA"/>
</dbReference>
<dbReference type="Proteomes" id="UP000294576">
    <property type="component" value="Unassembled WGS sequence"/>
</dbReference>
<dbReference type="InterPro" id="IPR005117">
    <property type="entry name" value="NiRdtase/SiRdtase_haem-b_fer"/>
</dbReference>
<keyword evidence="5" id="KW-0408">Iron</keyword>
<feature type="domain" description="Nitrite/sulphite reductase 4Fe-4S" evidence="7">
    <location>
        <begin position="119"/>
        <end position="272"/>
    </location>
</feature>
<feature type="domain" description="Nitrite/Sulfite reductase ferredoxin-like" evidence="8">
    <location>
        <begin position="335"/>
        <end position="398"/>
    </location>
</feature>
<dbReference type="PANTHER" id="PTHR32439:SF9">
    <property type="entry name" value="BLR3264 PROTEIN"/>
    <property type="match status" value="1"/>
</dbReference>
<dbReference type="Pfam" id="PF03460">
    <property type="entry name" value="NIR_SIR_ferr"/>
    <property type="match status" value="2"/>
</dbReference>
<evidence type="ECO:0000256" key="5">
    <source>
        <dbReference type="ARBA" id="ARBA00023004"/>
    </source>
</evidence>
<dbReference type="SUPFAM" id="SSF56014">
    <property type="entry name" value="Nitrite and sulphite reductase 4Fe-4S domain-like"/>
    <property type="match status" value="2"/>
</dbReference>
<sequence length="556" mass="61780">MYRYDEFDHAFVAERVEQFRDQVQRRLSGELAEDAFKPLRLMNGVYLQLHAYMLRIAIPYGTLSSRQMRMLAHIARTYDRGYGHFTTRQNLQFNWPKLSDMPDVLADLATVEMHAMQTSGNCIRNVTADHFAGAAADEVADPRPYAEILRQWSSVHPEFSFLPRKFKIAVTGAERDRAAIQVHDIGLHLKKNEKGEIGFAVYVGGGQGRTPMIAKLIRDFLPEEDLLSYTTAIMRVYNLHGRRDNKYKARIKILVHETGAEELARQVEVEFAQLKNTELKLPEKDVQAITAYFAPPALPERAEGWENLARWKKADPAFARWVLQNVAPHKNPDYGMVTISLKPIGGIPGDASDAQMDAVADIAEEYAFDEIRVSHEQNLILPHVALADLEAVYRGLVAAGLETANAGLITDIIACPGLDYCALANARSIPVAQEISRRFGDPARQAEIGELKIKISGCINACGHHHVGHIGLLGVEKKGAELYQITLGGSGDEHTSIGEIIGRGFEPDKVTDAIETIVDTYLRLRQAPSETFLAAYRRVGPQPFKDALYGAAAEAA</sequence>
<organism evidence="9 10">
    <name type="scientific">Rhizobium sullae</name>
    <name type="common">Rhizobium hedysari</name>
    <dbReference type="NCBI Taxonomy" id="50338"/>
    <lineage>
        <taxon>Bacteria</taxon>
        <taxon>Pseudomonadati</taxon>
        <taxon>Pseudomonadota</taxon>
        <taxon>Alphaproteobacteria</taxon>
        <taxon>Hyphomicrobiales</taxon>
        <taxon>Rhizobiaceae</taxon>
        <taxon>Rhizobium/Agrobacterium group</taxon>
        <taxon>Rhizobium</taxon>
    </lineage>
</organism>
<evidence type="ECO:0000256" key="4">
    <source>
        <dbReference type="ARBA" id="ARBA00023002"/>
    </source>
</evidence>
<dbReference type="GO" id="GO:0020037">
    <property type="term" value="F:heme binding"/>
    <property type="evidence" value="ECO:0007669"/>
    <property type="project" value="InterPro"/>
</dbReference>
<reference evidence="9 10" key="1">
    <citation type="submission" date="2019-03" db="EMBL/GenBank/DDBJ databases">
        <title>Genomic Encyclopedia of Type Strains, Phase IV (KMG-V): Genome sequencing to study the core and pangenomes of soil and plant-associated prokaryotes.</title>
        <authorList>
            <person name="Whitman W."/>
        </authorList>
    </citation>
    <scope>NUCLEOTIDE SEQUENCE [LARGE SCALE GENOMIC DNA]</scope>
    <source>
        <strain evidence="9 10">Hc14</strain>
    </source>
</reference>
<dbReference type="GO" id="GO:0051539">
    <property type="term" value="F:4 iron, 4 sulfur cluster binding"/>
    <property type="evidence" value="ECO:0007669"/>
    <property type="project" value="UniProtKB-KW"/>
</dbReference>
<dbReference type="Pfam" id="PF01077">
    <property type="entry name" value="NIR_SIR"/>
    <property type="match status" value="2"/>
</dbReference>
<dbReference type="AlphaFoldDB" id="A0A4R3PWX4"/>
<protein>
    <submittedName>
        <fullName evidence="9">Sulfite reductase (NADPH) hemoprotein beta-component</fullName>
    </submittedName>
</protein>
<evidence type="ECO:0000313" key="9">
    <source>
        <dbReference type="EMBL" id="TCU13100.1"/>
    </source>
</evidence>
<evidence type="ECO:0000256" key="3">
    <source>
        <dbReference type="ARBA" id="ARBA00022723"/>
    </source>
</evidence>
<gene>
    <name evidence="9" type="ORF">EV132_11385</name>
</gene>